<gene>
    <name evidence="5" type="ORF">HME9302_00032</name>
    <name evidence="4" type="ORF">HME9302_00934</name>
</gene>
<name>A0A369QA03_9SPHN</name>
<keyword evidence="1" id="KW-0238">DNA-binding</keyword>
<dbReference type="EMBL" id="QBKA01000002">
    <property type="protein sequence ID" value="RDC59739.1"/>
    <property type="molecule type" value="Genomic_DNA"/>
</dbReference>
<dbReference type="EMBL" id="QBKA01000001">
    <property type="protein sequence ID" value="RDC66581.1"/>
    <property type="molecule type" value="Genomic_DNA"/>
</dbReference>
<evidence type="ECO:0000313" key="5">
    <source>
        <dbReference type="EMBL" id="RDC66581.1"/>
    </source>
</evidence>
<dbReference type="AlphaFoldDB" id="A0A369QA03"/>
<dbReference type="Gene3D" id="1.10.443.10">
    <property type="entry name" value="Intergrase catalytic core"/>
    <property type="match status" value="1"/>
</dbReference>
<evidence type="ECO:0000313" key="6">
    <source>
        <dbReference type="Proteomes" id="UP000253727"/>
    </source>
</evidence>
<dbReference type="RefSeq" id="WP_115365326.1">
    <property type="nucleotide sequence ID" value="NZ_QBKA01000001.1"/>
</dbReference>
<feature type="domain" description="Tyr recombinase" evidence="3">
    <location>
        <begin position="161"/>
        <end position="330"/>
    </location>
</feature>
<accession>A0A369QA03</accession>
<reference evidence="4 6" key="1">
    <citation type="submission" date="2018-04" db="EMBL/GenBank/DDBJ databases">
        <title>Altererythrobacter sp. HME9302 genome sequencing and assembly.</title>
        <authorList>
            <person name="Kang H."/>
            <person name="Kim H."/>
            <person name="Joh K."/>
        </authorList>
    </citation>
    <scope>NUCLEOTIDE SEQUENCE [LARGE SCALE GENOMIC DNA]</scope>
    <source>
        <strain evidence="4 6">HME9302</strain>
    </source>
</reference>
<comment type="caution">
    <text evidence="4">The sequence shown here is derived from an EMBL/GenBank/DDBJ whole genome shotgun (WGS) entry which is preliminary data.</text>
</comment>
<proteinExistence type="predicted"/>
<dbReference type="Pfam" id="PF00589">
    <property type="entry name" value="Phage_integrase"/>
    <property type="match status" value="1"/>
</dbReference>
<keyword evidence="2" id="KW-0233">DNA recombination</keyword>
<dbReference type="Proteomes" id="UP000253727">
    <property type="component" value="Unassembled WGS sequence"/>
</dbReference>
<evidence type="ECO:0000256" key="1">
    <source>
        <dbReference type="ARBA" id="ARBA00023125"/>
    </source>
</evidence>
<evidence type="ECO:0000256" key="2">
    <source>
        <dbReference type="ARBA" id="ARBA00023172"/>
    </source>
</evidence>
<evidence type="ECO:0000313" key="4">
    <source>
        <dbReference type="EMBL" id="RDC59739.1"/>
    </source>
</evidence>
<dbReference type="InterPro" id="IPR013762">
    <property type="entry name" value="Integrase-like_cat_sf"/>
</dbReference>
<protein>
    <recommendedName>
        <fullName evidence="3">Tyr recombinase domain-containing protein</fullName>
    </recommendedName>
</protein>
<sequence length="351" mass="39657">MAKLPKMPYVKFVRSKGEVYAYFNTGQKDTAGQRIYSPMGKPSSVGFQDTYATLMGHRTRKSQQPFTVADLAEKFENSPEFDKLKLGTRRFYKSLLKHVKVQVGMFPIDGLKRSHIVEVVGNRLNDQPGTRNGFLALIGVLYRFARRNELTERPSPSADIPKFDTGSHEPWPEAILYAGLEAEHERTRLAIALLYYTGQRIGDVVRFRWNDVRGGALYFTQQKTDKPMEVPLHSSLKDLLDGTPKRGMTILSTYGGLPMTPQVIRREVKAFAAEHDEQLVPHGLRKNSVNALLESGCTIAEVAAITGQSFRMVEKYARRVSQRQLGNAAILKLENKERKFKRVENRGAKPA</sequence>
<dbReference type="InterPro" id="IPR002104">
    <property type="entry name" value="Integrase_catalytic"/>
</dbReference>
<dbReference type="InterPro" id="IPR010998">
    <property type="entry name" value="Integrase_recombinase_N"/>
</dbReference>
<dbReference type="GO" id="GO:0003677">
    <property type="term" value="F:DNA binding"/>
    <property type="evidence" value="ECO:0007669"/>
    <property type="project" value="UniProtKB-KW"/>
</dbReference>
<dbReference type="Gene3D" id="1.10.150.130">
    <property type="match status" value="1"/>
</dbReference>
<dbReference type="SUPFAM" id="SSF56349">
    <property type="entry name" value="DNA breaking-rejoining enzymes"/>
    <property type="match status" value="1"/>
</dbReference>
<dbReference type="GO" id="GO:0006310">
    <property type="term" value="P:DNA recombination"/>
    <property type="evidence" value="ECO:0007669"/>
    <property type="project" value="UniProtKB-KW"/>
</dbReference>
<dbReference type="PROSITE" id="PS51898">
    <property type="entry name" value="TYR_RECOMBINASE"/>
    <property type="match status" value="1"/>
</dbReference>
<evidence type="ECO:0000259" key="3">
    <source>
        <dbReference type="PROSITE" id="PS51898"/>
    </source>
</evidence>
<keyword evidence="6" id="KW-1185">Reference proteome</keyword>
<organism evidence="4 6">
    <name type="scientific">Alteripontixanthobacter maritimus</name>
    <dbReference type="NCBI Taxonomy" id="2161824"/>
    <lineage>
        <taxon>Bacteria</taxon>
        <taxon>Pseudomonadati</taxon>
        <taxon>Pseudomonadota</taxon>
        <taxon>Alphaproteobacteria</taxon>
        <taxon>Sphingomonadales</taxon>
        <taxon>Erythrobacteraceae</taxon>
        <taxon>Alteripontixanthobacter</taxon>
    </lineage>
</organism>
<dbReference type="OrthoDB" id="7510934at2"/>
<dbReference type="GO" id="GO:0015074">
    <property type="term" value="P:DNA integration"/>
    <property type="evidence" value="ECO:0007669"/>
    <property type="project" value="InterPro"/>
</dbReference>
<dbReference type="InterPro" id="IPR011010">
    <property type="entry name" value="DNA_brk_join_enz"/>
</dbReference>